<dbReference type="AlphaFoldDB" id="A0A061R7I6"/>
<accession>A0A061R7I6</accession>
<evidence type="ECO:0000313" key="2">
    <source>
        <dbReference type="EMBL" id="JAC66481.1"/>
    </source>
</evidence>
<feature type="non-terminal residue" evidence="2">
    <location>
        <position position="1"/>
    </location>
</feature>
<feature type="region of interest" description="Disordered" evidence="1">
    <location>
        <begin position="16"/>
        <end position="37"/>
    </location>
</feature>
<evidence type="ECO:0000256" key="1">
    <source>
        <dbReference type="SAM" id="MobiDB-lite"/>
    </source>
</evidence>
<proteinExistence type="predicted"/>
<name>A0A061R7I6_9CHLO</name>
<gene>
    <name evidence="2" type="ORF">TSPGSL018_13547</name>
</gene>
<feature type="compositionally biased region" description="Basic residues" evidence="1">
    <location>
        <begin position="78"/>
        <end position="89"/>
    </location>
</feature>
<feature type="non-terminal residue" evidence="2">
    <location>
        <position position="89"/>
    </location>
</feature>
<reference evidence="2" key="1">
    <citation type="submission" date="2014-05" db="EMBL/GenBank/DDBJ databases">
        <title>The transcriptome of the halophilic microalga Tetraselmis sp. GSL018 isolated from the Great Salt Lake, Utah.</title>
        <authorList>
            <person name="Jinkerson R.E."/>
            <person name="D'Adamo S."/>
            <person name="Posewitz M.C."/>
        </authorList>
    </citation>
    <scope>NUCLEOTIDE SEQUENCE</scope>
    <source>
        <strain evidence="2">GSL018</strain>
    </source>
</reference>
<dbReference type="EMBL" id="GBEZ01020161">
    <property type="protein sequence ID" value="JAC66481.1"/>
    <property type="molecule type" value="Transcribed_RNA"/>
</dbReference>
<feature type="region of interest" description="Disordered" evidence="1">
    <location>
        <begin position="67"/>
        <end position="89"/>
    </location>
</feature>
<organism evidence="2">
    <name type="scientific">Tetraselmis sp. GSL018</name>
    <dbReference type="NCBI Taxonomy" id="582737"/>
    <lineage>
        <taxon>Eukaryota</taxon>
        <taxon>Viridiplantae</taxon>
        <taxon>Chlorophyta</taxon>
        <taxon>core chlorophytes</taxon>
        <taxon>Chlorodendrophyceae</taxon>
        <taxon>Chlorodendrales</taxon>
        <taxon>Chlorodendraceae</taxon>
        <taxon>Tetraselmis</taxon>
    </lineage>
</organism>
<protein>
    <submittedName>
        <fullName evidence="2">Uncharacterized protein</fullName>
    </submittedName>
</protein>
<sequence>RPKLAVLVGVEASAAVPAAAPSVAERRDRDLGPPPVPWKRLHLATPLQTPPPLPYFPFLAACPAQWQREGRGGQTNTHAHRRGRRRHGH</sequence>